<evidence type="ECO:0000256" key="5">
    <source>
        <dbReference type="ARBA" id="ARBA00022989"/>
    </source>
</evidence>
<keyword evidence="9" id="KW-0378">Hydrolase</keyword>
<protein>
    <submittedName>
        <fullName evidence="9">Putative glycerophosphodiester phosphodiesterase</fullName>
        <ecNumber evidence="9">3.1.4.46</ecNumber>
    </submittedName>
</protein>
<evidence type="ECO:0000256" key="1">
    <source>
        <dbReference type="ARBA" id="ARBA00004479"/>
    </source>
</evidence>
<keyword evidence="5" id="KW-1133">Transmembrane helix</keyword>
<dbReference type="Gramene" id="rna1240">
    <property type="protein sequence ID" value="RHN77753.1"/>
    <property type="gene ID" value="gene1240"/>
</dbReference>
<keyword evidence="4" id="KW-0732">Signal</keyword>
<evidence type="ECO:0000256" key="2">
    <source>
        <dbReference type="ARBA" id="ARBA00022527"/>
    </source>
</evidence>
<evidence type="ECO:0000256" key="3">
    <source>
        <dbReference type="ARBA" id="ARBA00022692"/>
    </source>
</evidence>
<evidence type="ECO:0000256" key="7">
    <source>
        <dbReference type="ARBA" id="ARBA00023180"/>
    </source>
</evidence>
<keyword evidence="6" id="KW-0472">Membrane</keyword>
<dbReference type="EMBL" id="PSQE01000001">
    <property type="protein sequence ID" value="RHN77753.1"/>
    <property type="molecule type" value="Genomic_DNA"/>
</dbReference>
<name>A0A396JNB6_MEDTR</name>
<keyword evidence="3" id="KW-0812">Transmembrane</keyword>
<keyword evidence="2" id="KW-0723">Serine/threonine-protein kinase</keyword>
<evidence type="ECO:0000256" key="4">
    <source>
        <dbReference type="ARBA" id="ARBA00022729"/>
    </source>
</evidence>
<dbReference type="SUPFAM" id="SSF56112">
    <property type="entry name" value="Protein kinase-like (PK-like)"/>
    <property type="match status" value="1"/>
</dbReference>
<dbReference type="AlphaFoldDB" id="A0A396JNB6"/>
<keyword evidence="2" id="KW-0418">Kinase</keyword>
<dbReference type="PANTHER" id="PTHR27009">
    <property type="entry name" value="RUST RESISTANCE KINASE LR10-RELATED"/>
    <property type="match status" value="1"/>
</dbReference>
<dbReference type="Proteomes" id="UP000265566">
    <property type="component" value="Chromosome 1"/>
</dbReference>
<gene>
    <name evidence="9" type="ORF">MtrunA17_Chr1g0158141</name>
</gene>
<evidence type="ECO:0000313" key="10">
    <source>
        <dbReference type="Proteomes" id="UP000265566"/>
    </source>
</evidence>
<dbReference type="GO" id="GO:0016020">
    <property type="term" value="C:membrane"/>
    <property type="evidence" value="ECO:0007669"/>
    <property type="project" value="UniProtKB-SubCell"/>
</dbReference>
<sequence>MINLEKEEEIDMENISEEDMKIVKKMIMVALWCIQLKPNDRPSMSKVVEMLDGDIESIEMPPEPTMYPDETISRGETTNLDQTTSSDFISSSDLEENMSNPLLENTS</sequence>
<evidence type="ECO:0000256" key="6">
    <source>
        <dbReference type="ARBA" id="ARBA00023136"/>
    </source>
</evidence>
<proteinExistence type="predicted"/>
<dbReference type="EC" id="3.1.4.46" evidence="9"/>
<comment type="subcellular location">
    <subcellularLocation>
        <location evidence="1">Membrane</location>
        <topology evidence="1">Single-pass type I membrane protein</topology>
    </subcellularLocation>
</comment>
<accession>A0A396JNB6</accession>
<dbReference type="InterPro" id="IPR045874">
    <property type="entry name" value="LRK10/LRL21-25-like"/>
</dbReference>
<organism evidence="9 10">
    <name type="scientific">Medicago truncatula</name>
    <name type="common">Barrel medic</name>
    <name type="synonym">Medicago tribuloides</name>
    <dbReference type="NCBI Taxonomy" id="3880"/>
    <lineage>
        <taxon>Eukaryota</taxon>
        <taxon>Viridiplantae</taxon>
        <taxon>Streptophyta</taxon>
        <taxon>Embryophyta</taxon>
        <taxon>Tracheophyta</taxon>
        <taxon>Spermatophyta</taxon>
        <taxon>Magnoliopsida</taxon>
        <taxon>eudicotyledons</taxon>
        <taxon>Gunneridae</taxon>
        <taxon>Pentapetalae</taxon>
        <taxon>rosids</taxon>
        <taxon>fabids</taxon>
        <taxon>Fabales</taxon>
        <taxon>Fabaceae</taxon>
        <taxon>Papilionoideae</taxon>
        <taxon>50 kb inversion clade</taxon>
        <taxon>NPAAA clade</taxon>
        <taxon>Hologalegina</taxon>
        <taxon>IRL clade</taxon>
        <taxon>Trifolieae</taxon>
        <taxon>Medicago</taxon>
    </lineage>
</organism>
<dbReference type="GO" id="GO:0008889">
    <property type="term" value="F:glycerophosphodiester phosphodiesterase activity"/>
    <property type="evidence" value="ECO:0007669"/>
    <property type="project" value="UniProtKB-EC"/>
</dbReference>
<evidence type="ECO:0000256" key="8">
    <source>
        <dbReference type="SAM" id="MobiDB-lite"/>
    </source>
</evidence>
<keyword evidence="7" id="KW-0325">Glycoprotein</keyword>
<evidence type="ECO:0000313" key="9">
    <source>
        <dbReference type="EMBL" id="RHN77753.1"/>
    </source>
</evidence>
<reference evidence="10" key="1">
    <citation type="journal article" date="2018" name="Nat. Plants">
        <title>Whole-genome landscape of Medicago truncatula symbiotic genes.</title>
        <authorList>
            <person name="Pecrix Y."/>
            <person name="Staton S.E."/>
            <person name="Sallet E."/>
            <person name="Lelandais-Briere C."/>
            <person name="Moreau S."/>
            <person name="Carrere S."/>
            <person name="Blein T."/>
            <person name="Jardinaud M.F."/>
            <person name="Latrasse D."/>
            <person name="Zouine M."/>
            <person name="Zahm M."/>
            <person name="Kreplak J."/>
            <person name="Mayjonade B."/>
            <person name="Satge C."/>
            <person name="Perez M."/>
            <person name="Cauet S."/>
            <person name="Marande W."/>
            <person name="Chantry-Darmon C."/>
            <person name="Lopez-Roques C."/>
            <person name="Bouchez O."/>
            <person name="Berard A."/>
            <person name="Debelle F."/>
            <person name="Munos S."/>
            <person name="Bendahmane A."/>
            <person name="Berges H."/>
            <person name="Niebel A."/>
            <person name="Buitink J."/>
            <person name="Frugier F."/>
            <person name="Benhamed M."/>
            <person name="Crespi M."/>
            <person name="Gouzy J."/>
            <person name="Gamas P."/>
        </authorList>
    </citation>
    <scope>NUCLEOTIDE SEQUENCE [LARGE SCALE GENOMIC DNA]</scope>
    <source>
        <strain evidence="10">cv. Jemalong A17</strain>
    </source>
</reference>
<feature type="region of interest" description="Disordered" evidence="8">
    <location>
        <begin position="58"/>
        <end position="107"/>
    </location>
</feature>
<dbReference type="GO" id="GO:0004674">
    <property type="term" value="F:protein serine/threonine kinase activity"/>
    <property type="evidence" value="ECO:0007669"/>
    <property type="project" value="UniProtKB-KW"/>
</dbReference>
<dbReference type="Gene3D" id="1.10.510.10">
    <property type="entry name" value="Transferase(Phosphotransferase) domain 1"/>
    <property type="match status" value="1"/>
</dbReference>
<keyword evidence="2" id="KW-0808">Transferase</keyword>
<comment type="caution">
    <text evidence="9">The sequence shown here is derived from an EMBL/GenBank/DDBJ whole genome shotgun (WGS) entry which is preliminary data.</text>
</comment>
<feature type="compositionally biased region" description="Polar residues" evidence="8">
    <location>
        <begin position="74"/>
        <end position="107"/>
    </location>
</feature>
<dbReference type="InterPro" id="IPR011009">
    <property type="entry name" value="Kinase-like_dom_sf"/>
</dbReference>